<accession>A0ABM1MDV4</accession>
<name>A0ABM1MDV4_NICVS</name>
<dbReference type="Proteomes" id="UP000695000">
    <property type="component" value="Unplaced"/>
</dbReference>
<organism evidence="3 4">
    <name type="scientific">Nicrophorus vespilloides</name>
    <name type="common">Boreal carrion beetle</name>
    <dbReference type="NCBI Taxonomy" id="110193"/>
    <lineage>
        <taxon>Eukaryota</taxon>
        <taxon>Metazoa</taxon>
        <taxon>Ecdysozoa</taxon>
        <taxon>Arthropoda</taxon>
        <taxon>Hexapoda</taxon>
        <taxon>Insecta</taxon>
        <taxon>Pterygota</taxon>
        <taxon>Neoptera</taxon>
        <taxon>Endopterygota</taxon>
        <taxon>Coleoptera</taxon>
        <taxon>Polyphaga</taxon>
        <taxon>Staphyliniformia</taxon>
        <taxon>Silphidae</taxon>
        <taxon>Nicrophorinae</taxon>
        <taxon>Nicrophorus</taxon>
    </lineage>
</organism>
<evidence type="ECO:0000256" key="1">
    <source>
        <dbReference type="ARBA" id="ARBA00023125"/>
    </source>
</evidence>
<dbReference type="Pfam" id="PF00010">
    <property type="entry name" value="HLH"/>
    <property type="match status" value="1"/>
</dbReference>
<keyword evidence="3" id="KW-1185">Reference proteome</keyword>
<dbReference type="PROSITE" id="PS50888">
    <property type="entry name" value="BHLH"/>
    <property type="match status" value="1"/>
</dbReference>
<dbReference type="CDD" id="cd11418">
    <property type="entry name" value="bHLH_TS_ASCL"/>
    <property type="match status" value="1"/>
</dbReference>
<sequence length="160" mass="18577">MPNYWTQKEVYDSWMDREAHVTAPSWADGDDEDNGHCDVSKQPLREKNCRKNGKYTHVPHRDKPPQVVARRNARERNRVQAVNSAFMKLRKAVPYENNRGKRISKVKTLQNAIEYINNLQELLRNDGYCEPLNIVASYYYPSPPNVAVNELEYGQGGGYY</sequence>
<dbReference type="InterPro" id="IPR011598">
    <property type="entry name" value="bHLH_dom"/>
</dbReference>
<gene>
    <name evidence="4" type="primary">LOC108559893</name>
</gene>
<dbReference type="RefSeq" id="XP_017772754.1">
    <property type="nucleotide sequence ID" value="XM_017917265.1"/>
</dbReference>
<dbReference type="InterPro" id="IPR050283">
    <property type="entry name" value="E-box_TF_Regulators"/>
</dbReference>
<protein>
    <submittedName>
        <fullName evidence="4">Achaete-scute homolog 1-like</fullName>
    </submittedName>
</protein>
<dbReference type="SUPFAM" id="SSF47459">
    <property type="entry name" value="HLH, helix-loop-helix DNA-binding domain"/>
    <property type="match status" value="1"/>
</dbReference>
<reference evidence="4" key="1">
    <citation type="submission" date="2025-08" db="UniProtKB">
        <authorList>
            <consortium name="RefSeq"/>
        </authorList>
    </citation>
    <scope>IDENTIFICATION</scope>
    <source>
        <tissue evidence="4">Whole Larva</tissue>
    </source>
</reference>
<dbReference type="GeneID" id="108559893"/>
<evidence type="ECO:0000313" key="3">
    <source>
        <dbReference type="Proteomes" id="UP000695000"/>
    </source>
</evidence>
<keyword evidence="1" id="KW-0238">DNA-binding</keyword>
<dbReference type="Gene3D" id="4.10.280.10">
    <property type="entry name" value="Helix-loop-helix DNA-binding domain"/>
    <property type="match status" value="1"/>
</dbReference>
<dbReference type="PANTHER" id="PTHR23349:SF108">
    <property type="entry name" value="BHLH DOMAIN-CONTAINING PROTEIN"/>
    <property type="match status" value="1"/>
</dbReference>
<evidence type="ECO:0000313" key="4">
    <source>
        <dbReference type="RefSeq" id="XP_017772754.1"/>
    </source>
</evidence>
<proteinExistence type="predicted"/>
<feature type="domain" description="BHLH" evidence="2">
    <location>
        <begin position="66"/>
        <end position="119"/>
    </location>
</feature>
<dbReference type="InterPro" id="IPR036638">
    <property type="entry name" value="HLH_DNA-bd_sf"/>
</dbReference>
<dbReference type="PANTHER" id="PTHR23349">
    <property type="entry name" value="BASIC HELIX-LOOP-HELIX TRANSCRIPTION FACTOR, TWIST"/>
    <property type="match status" value="1"/>
</dbReference>
<evidence type="ECO:0000259" key="2">
    <source>
        <dbReference type="PROSITE" id="PS50888"/>
    </source>
</evidence>
<dbReference type="SMART" id="SM00353">
    <property type="entry name" value="HLH"/>
    <property type="match status" value="1"/>
</dbReference>